<keyword evidence="10" id="KW-1185">Reference proteome</keyword>
<dbReference type="EMBL" id="VBTY01000151">
    <property type="protein sequence ID" value="MDG3496078.1"/>
    <property type="molecule type" value="Genomic_DNA"/>
</dbReference>
<dbReference type="Gene3D" id="3.10.200.10">
    <property type="entry name" value="Alpha carbonic anhydrase"/>
    <property type="match status" value="1"/>
</dbReference>
<dbReference type="PANTHER" id="PTHR18952:SF265">
    <property type="entry name" value="CARBONIC ANHYDRASE"/>
    <property type="match status" value="1"/>
</dbReference>
<dbReference type="GO" id="GO:0004089">
    <property type="term" value="F:carbonate dehydratase activity"/>
    <property type="evidence" value="ECO:0007669"/>
    <property type="project" value="UniProtKB-EC"/>
</dbReference>
<evidence type="ECO:0000256" key="2">
    <source>
        <dbReference type="ARBA" id="ARBA00012925"/>
    </source>
</evidence>
<comment type="catalytic activity">
    <reaction evidence="6">
        <text>hydrogencarbonate + H(+) = CO2 + H2O</text>
        <dbReference type="Rhea" id="RHEA:10748"/>
        <dbReference type="ChEBI" id="CHEBI:15377"/>
        <dbReference type="ChEBI" id="CHEBI:15378"/>
        <dbReference type="ChEBI" id="CHEBI:16526"/>
        <dbReference type="ChEBI" id="CHEBI:17544"/>
        <dbReference type="EC" id="4.2.1.1"/>
    </reaction>
</comment>
<keyword evidence="4" id="KW-0862">Zinc</keyword>
<keyword evidence="3" id="KW-0479">Metal-binding</keyword>
<feature type="chain" id="PRO_5040857382" description="carbonic anhydrase" evidence="7">
    <location>
        <begin position="29"/>
        <end position="254"/>
    </location>
</feature>
<gene>
    <name evidence="9" type="ORF">FEV09_16140</name>
</gene>
<evidence type="ECO:0000259" key="8">
    <source>
        <dbReference type="PROSITE" id="PS51144"/>
    </source>
</evidence>
<evidence type="ECO:0000256" key="4">
    <source>
        <dbReference type="ARBA" id="ARBA00022833"/>
    </source>
</evidence>
<comment type="caution">
    <text evidence="9">The sequence shown here is derived from an EMBL/GenBank/DDBJ whole genome shotgun (WGS) entry which is preliminary data.</text>
</comment>
<dbReference type="InterPro" id="IPR041891">
    <property type="entry name" value="Alpha_CA_prokaryot-like"/>
</dbReference>
<dbReference type="RefSeq" id="WP_009628238.1">
    <property type="nucleotide sequence ID" value="NZ_VBTY01000151.1"/>
</dbReference>
<dbReference type="SUPFAM" id="SSF51069">
    <property type="entry name" value="Carbonic anhydrase"/>
    <property type="match status" value="1"/>
</dbReference>
<evidence type="ECO:0000256" key="3">
    <source>
        <dbReference type="ARBA" id="ARBA00022723"/>
    </source>
</evidence>
<dbReference type="Pfam" id="PF00194">
    <property type="entry name" value="Carb_anhydrase"/>
    <property type="match status" value="1"/>
</dbReference>
<evidence type="ECO:0000256" key="6">
    <source>
        <dbReference type="ARBA" id="ARBA00048348"/>
    </source>
</evidence>
<protein>
    <recommendedName>
        <fullName evidence="2">carbonic anhydrase</fullName>
        <ecNumber evidence="2">4.2.1.1</ecNumber>
    </recommendedName>
</protein>
<dbReference type="InterPro" id="IPR036398">
    <property type="entry name" value="CA_dom_sf"/>
</dbReference>
<dbReference type="EC" id="4.2.1.1" evidence="2"/>
<dbReference type="PANTHER" id="PTHR18952">
    <property type="entry name" value="CARBONIC ANHYDRASE"/>
    <property type="match status" value="1"/>
</dbReference>
<evidence type="ECO:0000256" key="1">
    <source>
        <dbReference type="ARBA" id="ARBA00010718"/>
    </source>
</evidence>
<dbReference type="InterPro" id="IPR023561">
    <property type="entry name" value="Carbonic_anhydrase_a-class"/>
</dbReference>
<dbReference type="Proteomes" id="UP001152872">
    <property type="component" value="Unassembled WGS sequence"/>
</dbReference>
<proteinExistence type="inferred from homology"/>
<dbReference type="CDD" id="cd03124">
    <property type="entry name" value="alpha_CA_prokaryotic_like"/>
    <property type="match status" value="1"/>
</dbReference>
<evidence type="ECO:0000313" key="10">
    <source>
        <dbReference type="Proteomes" id="UP001152872"/>
    </source>
</evidence>
<comment type="similarity">
    <text evidence="1">Belongs to the alpha-carbonic anhydrase family.</text>
</comment>
<feature type="domain" description="Alpha-carbonic anhydrase" evidence="8">
    <location>
        <begin position="33"/>
        <end position="254"/>
    </location>
</feature>
<dbReference type="SMART" id="SM01057">
    <property type="entry name" value="Carb_anhydrase"/>
    <property type="match status" value="1"/>
</dbReference>
<evidence type="ECO:0000313" key="9">
    <source>
        <dbReference type="EMBL" id="MDG3496078.1"/>
    </source>
</evidence>
<dbReference type="InterPro" id="IPR001148">
    <property type="entry name" value="CA_dom"/>
</dbReference>
<evidence type="ECO:0000256" key="5">
    <source>
        <dbReference type="ARBA" id="ARBA00023239"/>
    </source>
</evidence>
<dbReference type="PROSITE" id="PS51144">
    <property type="entry name" value="ALPHA_CA_2"/>
    <property type="match status" value="1"/>
</dbReference>
<dbReference type="GO" id="GO:0008270">
    <property type="term" value="F:zinc ion binding"/>
    <property type="evidence" value="ECO:0007669"/>
    <property type="project" value="InterPro"/>
</dbReference>
<sequence>MKKFNKTSLLALVLTLGTLFPLSTNVFAEESHSHWGYGGAANPTQWGQIKKEFALCESGRDQSPIDLKNAVESTPAKIDFDYKSSPLVVVNNGHTIQVNYAPGSSVTINGEKYSLVQFHFHTPSEHEVNSKALAMELHLVHRNEAGKLAVVGVMLTKGAANPLIDTIWKNIPSAGKTDTVSSNINATDLLPKGKSYYSYDGSLTTPPCSEGVKWNVFVEPMTVSEEQIEAFEKLYQVDARPIQPSNGRVIQLHR</sequence>
<reference evidence="9" key="1">
    <citation type="submission" date="2019-05" db="EMBL/GenBank/DDBJ databases">
        <title>Whole genome sequencing of Pseudanabaena catenata USMAC16.</title>
        <authorList>
            <person name="Khan Z."/>
            <person name="Omar W.M."/>
            <person name="Convey P."/>
            <person name="Merican F."/>
            <person name="Najimudin N."/>
        </authorList>
    </citation>
    <scope>NUCLEOTIDE SEQUENCE</scope>
    <source>
        <strain evidence="9">USMAC16</strain>
    </source>
</reference>
<name>A0A9X4RIH1_9CYAN</name>
<keyword evidence="5" id="KW-0456">Lyase</keyword>
<keyword evidence="7" id="KW-0732">Signal</keyword>
<feature type="signal peptide" evidence="7">
    <location>
        <begin position="1"/>
        <end position="28"/>
    </location>
</feature>
<organism evidence="9 10">
    <name type="scientific">Pseudanabaena catenata USMAC16</name>
    <dbReference type="NCBI Taxonomy" id="1855837"/>
    <lineage>
        <taxon>Bacteria</taxon>
        <taxon>Bacillati</taxon>
        <taxon>Cyanobacteriota</taxon>
        <taxon>Cyanophyceae</taxon>
        <taxon>Pseudanabaenales</taxon>
        <taxon>Pseudanabaenaceae</taxon>
        <taxon>Pseudanabaena</taxon>
    </lineage>
</organism>
<evidence type="ECO:0000256" key="7">
    <source>
        <dbReference type="SAM" id="SignalP"/>
    </source>
</evidence>
<accession>A0A9X4RIH1</accession>
<dbReference type="AlphaFoldDB" id="A0A9X4RIH1"/>